<reference evidence="3 4" key="1">
    <citation type="journal article" date="2017" name="ISME J.">
        <title>Energy and carbon metabolisms in a deep terrestrial subsurface fluid microbial community.</title>
        <authorList>
            <person name="Momper L."/>
            <person name="Jungbluth S.P."/>
            <person name="Lee M.D."/>
            <person name="Amend J.P."/>
        </authorList>
    </citation>
    <scope>NUCLEOTIDE SEQUENCE [LARGE SCALE GENOMIC DNA]</scope>
    <source>
        <strain evidence="3">SURF_5</strain>
    </source>
</reference>
<dbReference type="NCBIfam" id="TIGR02532">
    <property type="entry name" value="IV_pilin_GFxxxE"/>
    <property type="match status" value="1"/>
</dbReference>
<proteinExistence type="predicted"/>
<dbReference type="SUPFAM" id="SSF54523">
    <property type="entry name" value="Pili subunits"/>
    <property type="match status" value="1"/>
</dbReference>
<evidence type="ECO:0000256" key="2">
    <source>
        <dbReference type="SAM" id="Phobius"/>
    </source>
</evidence>
<feature type="transmembrane region" description="Helical" evidence="2">
    <location>
        <begin position="21"/>
        <end position="44"/>
    </location>
</feature>
<keyword evidence="2" id="KW-0472">Membrane</keyword>
<accession>A0A3A4NIC1</accession>
<dbReference type="Gene3D" id="3.30.700.10">
    <property type="entry name" value="Glycoprotein, Type 4 Pilin"/>
    <property type="match status" value="1"/>
</dbReference>
<evidence type="ECO:0000256" key="1">
    <source>
        <dbReference type="SAM" id="MobiDB-lite"/>
    </source>
</evidence>
<dbReference type="Proteomes" id="UP000265882">
    <property type="component" value="Unassembled WGS sequence"/>
</dbReference>
<gene>
    <name evidence="3" type="ORF">C4520_11225</name>
</gene>
<dbReference type="InterPro" id="IPR012902">
    <property type="entry name" value="N_methyl_site"/>
</dbReference>
<dbReference type="Pfam" id="PF07963">
    <property type="entry name" value="N_methyl"/>
    <property type="match status" value="1"/>
</dbReference>
<feature type="region of interest" description="Disordered" evidence="1">
    <location>
        <begin position="175"/>
        <end position="201"/>
    </location>
</feature>
<keyword evidence="2" id="KW-1133">Transmembrane helix</keyword>
<protein>
    <submittedName>
        <fullName evidence="3">Prepilin-type N-terminal cleavage/methylation domain-containing protein</fullName>
    </submittedName>
</protein>
<sequence length="238" mass="25740">MNGGRKQRMVMRLAKLKSGMTILELLVVIAIFGIFMSVAIPSVFKSFGSMARAKKSTAQYPETRRALGTISDMVRQTHPSPIDAVKFRGKNGSYEAGGIVFPADELRFPIFDSRYAGLGSIQKMEYRLELSPDGDDSPRGLLQTRSPIGAPPESGLCESLLSDAVGLDVKYLDSSQNPPEWVQEWPPENKPATPGEEGTTASASLPAALEITVYILRGISAQPTPFRISVNVPAAQAI</sequence>
<feature type="region of interest" description="Disordered" evidence="1">
    <location>
        <begin position="132"/>
        <end position="153"/>
    </location>
</feature>
<evidence type="ECO:0000313" key="4">
    <source>
        <dbReference type="Proteomes" id="UP000265882"/>
    </source>
</evidence>
<comment type="caution">
    <text evidence="3">The sequence shown here is derived from an EMBL/GenBank/DDBJ whole genome shotgun (WGS) entry which is preliminary data.</text>
</comment>
<dbReference type="AlphaFoldDB" id="A0A3A4NIC1"/>
<name>A0A3A4NIC1_ABYX5</name>
<dbReference type="EMBL" id="QZKU01000076">
    <property type="protein sequence ID" value="RJP20533.1"/>
    <property type="molecule type" value="Genomic_DNA"/>
</dbReference>
<organism evidence="3 4">
    <name type="scientific">Abyssobacteria bacterium (strain SURF_5)</name>
    <dbReference type="NCBI Taxonomy" id="2093360"/>
    <lineage>
        <taxon>Bacteria</taxon>
        <taxon>Pseudomonadati</taxon>
        <taxon>Candidatus Hydrogenedentota</taxon>
        <taxon>Candidatus Abyssobacteria</taxon>
    </lineage>
</organism>
<dbReference type="InterPro" id="IPR045584">
    <property type="entry name" value="Pilin-like"/>
</dbReference>
<keyword evidence="2" id="KW-0812">Transmembrane</keyword>
<evidence type="ECO:0000313" key="3">
    <source>
        <dbReference type="EMBL" id="RJP20533.1"/>
    </source>
</evidence>